<evidence type="ECO:0000313" key="2">
    <source>
        <dbReference type="Proteomes" id="UP000433050"/>
    </source>
</evidence>
<keyword evidence="2" id="KW-1185">Reference proteome</keyword>
<proteinExistence type="predicted"/>
<dbReference type="AlphaFoldDB" id="A0A5S9P098"/>
<evidence type="ECO:0000313" key="1">
    <source>
        <dbReference type="EMBL" id="CAA0096604.1"/>
    </source>
</evidence>
<dbReference type="Proteomes" id="UP000433050">
    <property type="component" value="Unassembled WGS sequence"/>
</dbReference>
<protein>
    <recommendedName>
        <fullName evidence="3">LysR substrate-binding domain-containing protein</fullName>
    </recommendedName>
</protein>
<sequence>MELPVTSVASTLEPQICLAEEGLGLACLPLFAVRRQLERGTLASVLDEYTADVGAFHILYSASRPLCRAGADLERRATCAFAPSPGGVSHLPQSSASEIAVQRQRESGVKCTTIAMSVFRRTMSGAGALWIL</sequence>
<evidence type="ECO:0008006" key="3">
    <source>
        <dbReference type="Google" id="ProtNLM"/>
    </source>
</evidence>
<organism evidence="1 2">
    <name type="scientific">Starkeya nomas</name>
    <dbReference type="NCBI Taxonomy" id="2666134"/>
    <lineage>
        <taxon>Bacteria</taxon>
        <taxon>Pseudomonadati</taxon>
        <taxon>Pseudomonadota</taxon>
        <taxon>Alphaproteobacteria</taxon>
        <taxon>Hyphomicrobiales</taxon>
        <taxon>Xanthobacteraceae</taxon>
        <taxon>Starkeya</taxon>
    </lineage>
</organism>
<reference evidence="1 2" key="1">
    <citation type="submission" date="2019-12" db="EMBL/GenBank/DDBJ databases">
        <authorList>
            <person name="Reyes-Prieto M."/>
        </authorList>
    </citation>
    <scope>NUCLEOTIDE SEQUENCE [LARGE SCALE GENOMIC DNA]</scope>
    <source>
        <strain evidence="1">HF14-78462</strain>
    </source>
</reference>
<dbReference type="SUPFAM" id="SSF53850">
    <property type="entry name" value="Periplasmic binding protein-like II"/>
    <property type="match status" value="1"/>
</dbReference>
<dbReference type="RefSeq" id="WP_244616720.1">
    <property type="nucleotide sequence ID" value="NZ_CACSAS010000001.1"/>
</dbReference>
<dbReference type="EMBL" id="CACSAS010000001">
    <property type="protein sequence ID" value="CAA0096604.1"/>
    <property type="molecule type" value="Genomic_DNA"/>
</dbReference>
<dbReference type="Gene3D" id="3.40.190.290">
    <property type="match status" value="1"/>
</dbReference>
<gene>
    <name evidence="1" type="ORF">STARVERO_02038</name>
</gene>
<accession>A0A5S9P098</accession>
<name>A0A5S9P098_9HYPH</name>